<feature type="region of interest" description="Disordered" evidence="6">
    <location>
        <begin position="507"/>
        <end position="615"/>
    </location>
</feature>
<evidence type="ECO:0000259" key="7">
    <source>
        <dbReference type="PROSITE" id="PS50016"/>
    </source>
</evidence>
<dbReference type="InterPro" id="IPR036236">
    <property type="entry name" value="Znf_C2H2_sf"/>
</dbReference>
<gene>
    <name evidence="11" type="ORF">LGLO00237_LOCUS24773</name>
</gene>
<organism evidence="11">
    <name type="scientific">Lotharella globosa</name>
    <dbReference type="NCBI Taxonomy" id="91324"/>
    <lineage>
        <taxon>Eukaryota</taxon>
        <taxon>Sar</taxon>
        <taxon>Rhizaria</taxon>
        <taxon>Cercozoa</taxon>
        <taxon>Chlorarachniophyceae</taxon>
        <taxon>Lotharella</taxon>
    </lineage>
</organism>
<feature type="compositionally biased region" description="Basic and acidic residues" evidence="6">
    <location>
        <begin position="141"/>
        <end position="152"/>
    </location>
</feature>
<feature type="compositionally biased region" description="Basic residues" evidence="6">
    <location>
        <begin position="575"/>
        <end position="586"/>
    </location>
</feature>
<evidence type="ECO:0000313" key="11">
    <source>
        <dbReference type="EMBL" id="CAE0673097.1"/>
    </source>
</evidence>
<evidence type="ECO:0000259" key="9">
    <source>
        <dbReference type="PROSITE" id="PS50157"/>
    </source>
</evidence>
<dbReference type="PROSITE" id="PS00518">
    <property type="entry name" value="ZF_RING_1"/>
    <property type="match status" value="1"/>
</dbReference>
<feature type="compositionally biased region" description="Basic residues" evidence="6">
    <location>
        <begin position="552"/>
        <end position="561"/>
    </location>
</feature>
<dbReference type="Gene3D" id="3.30.40.10">
    <property type="entry name" value="Zinc/RING finger domain, C3HC4 (zinc finger)"/>
    <property type="match status" value="3"/>
</dbReference>
<accession>A0A7S3Z669</accession>
<keyword evidence="4" id="KW-0103">Bromodomain</keyword>
<evidence type="ECO:0000256" key="4">
    <source>
        <dbReference type="ARBA" id="ARBA00023117"/>
    </source>
</evidence>
<feature type="domain" description="MYND-type" evidence="10">
    <location>
        <begin position="819"/>
        <end position="855"/>
    </location>
</feature>
<dbReference type="Pfam" id="PF01753">
    <property type="entry name" value="zf-MYND"/>
    <property type="match status" value="1"/>
</dbReference>
<evidence type="ECO:0000256" key="6">
    <source>
        <dbReference type="SAM" id="MobiDB-lite"/>
    </source>
</evidence>
<name>A0A7S3Z669_9EUKA</name>
<dbReference type="PROSITE" id="PS01360">
    <property type="entry name" value="ZF_MYND_1"/>
    <property type="match status" value="1"/>
</dbReference>
<evidence type="ECO:0000259" key="10">
    <source>
        <dbReference type="PROSITE" id="PS50865"/>
    </source>
</evidence>
<dbReference type="PROSITE" id="PS50089">
    <property type="entry name" value="ZF_RING_2"/>
    <property type="match status" value="1"/>
</dbReference>
<evidence type="ECO:0000256" key="2">
    <source>
        <dbReference type="ARBA" id="ARBA00022771"/>
    </source>
</evidence>
<dbReference type="InterPro" id="IPR011011">
    <property type="entry name" value="Znf_FYVE_PHD"/>
</dbReference>
<dbReference type="SMART" id="SM00249">
    <property type="entry name" value="PHD"/>
    <property type="match status" value="2"/>
</dbReference>
<evidence type="ECO:0008006" key="12">
    <source>
        <dbReference type="Google" id="ProtNLM"/>
    </source>
</evidence>
<dbReference type="InterPro" id="IPR019787">
    <property type="entry name" value="Znf_PHD-finger"/>
</dbReference>
<feature type="compositionally biased region" description="Basic and acidic residues" evidence="6">
    <location>
        <begin position="515"/>
        <end position="542"/>
    </location>
</feature>
<feature type="region of interest" description="Disordered" evidence="6">
    <location>
        <begin position="141"/>
        <end position="203"/>
    </location>
</feature>
<dbReference type="Pfam" id="PF13639">
    <property type="entry name" value="zf-RING_2"/>
    <property type="match status" value="1"/>
</dbReference>
<proteinExistence type="predicted"/>
<dbReference type="InterPro" id="IPR036427">
    <property type="entry name" value="Bromodomain-like_sf"/>
</dbReference>
<dbReference type="PANTHER" id="PTHR12618">
    <property type="entry name" value="PHD AND RING FINGER DOMAIN-CONTAINING PROTEIN 1"/>
    <property type="match status" value="1"/>
</dbReference>
<evidence type="ECO:0000256" key="5">
    <source>
        <dbReference type="PROSITE-ProRule" id="PRU00134"/>
    </source>
</evidence>
<evidence type="ECO:0000259" key="8">
    <source>
        <dbReference type="PROSITE" id="PS50089"/>
    </source>
</evidence>
<reference evidence="11" key="1">
    <citation type="submission" date="2021-01" db="EMBL/GenBank/DDBJ databases">
        <authorList>
            <person name="Corre E."/>
            <person name="Pelletier E."/>
            <person name="Niang G."/>
            <person name="Scheremetjew M."/>
            <person name="Finn R."/>
            <person name="Kale V."/>
            <person name="Holt S."/>
            <person name="Cochrane G."/>
            <person name="Meng A."/>
            <person name="Brown T."/>
            <person name="Cohen L."/>
        </authorList>
    </citation>
    <scope>NUCLEOTIDE SEQUENCE</scope>
    <source>
        <strain evidence="11">CCCM811</strain>
    </source>
</reference>
<sequence>MTNRSKPRRPWKAAEKCPVCLNRLKHQKRATLEMCGHAFCFTCILPWSQLRNTCPLCCSRFRAICRSDGSKILVDRTDNFVPDEPCMVCYRGTDTEVLLLCDECDDAYHTYCLDPPLEKVPEGQWYCRKCLEKKTSEAKEEVPTAKMEESSQRRQRGVTQRPRRGRGRGRTRRGRVRSTRRRSLTSSSRETKEVPTSSSTGGEFRCPHCDRRFVTMRGLNVHLKWCPNRDQNYHDCKTCQKRFSSARNLNLHQATCTPTTESGGCIVCHETINEHIMLLCDSCDEPFHTYCLDPPLESLPATEEIWLCKKCVKDQTTYDKIDEALEEEAEGSLKMEEERERASASTSTLGKSKSERALHGGMDSKKDEKEGEKEEEVDEAIVDEESTSVWKKRTKKRERIDTAVCERVLEEIMSDENAKALRNMSEHLERGNLLEKARLYARPVDLAGVLSRLIAGQYQTNRQFSRDVDAVWAFWKLKTNSSDEVVDQVAFLKRRFRTLWRRSLDAARKQRKRRADAERETRDEHPSSGRKGERVNDDHDSMSDSSRSTRGPSKKRYKSKRSSPDAGSMCAKPFLKIRIKTRKRSHARDESGNPLKQPRIEALGSRSSGPDTKEGELACWNPIVVDDGERWWNKHDGWLNSVDNESAIYREHSEHDPLLMVSAKIPRRIEYHPMMKGVPWWSDLGEARLALGNELEEELPEAQGTRRCAPTSEPSPLDTWKQWKMRLSHMMIQPLPTCIAGQKVEAKVPWGTQNFVCVSKTLPGNVKVNVLQCDGEETTPKTQSDSSILEEHMSHEMWGSDDNKDWKLNWNGAQRDATCTICYKRARRYCSLCRSVYYCSIKCQWTHWRFHNQQCKDLVEARRAQPALSPTTAFHMHKPQQTFPPCSHVAVARHPHMSANTLNVVDPYPIPSDTCDTERDAHRQRYTGLVQMMTMAPPRRQISAAETQWAYMSERMGVPVGRRLGSTLRPELNPNDPRPHRHYAVHASERRKLVPMAVPVRMQQ</sequence>
<dbReference type="InterPro" id="IPR002893">
    <property type="entry name" value="Znf_MYND"/>
</dbReference>
<dbReference type="Gene3D" id="1.20.920.10">
    <property type="entry name" value="Bromodomain-like"/>
    <property type="match status" value="1"/>
</dbReference>
<keyword evidence="1" id="KW-0479">Metal-binding</keyword>
<keyword evidence="2 5" id="KW-0863">Zinc-finger</keyword>
<dbReference type="Pfam" id="PF00628">
    <property type="entry name" value="PHD"/>
    <property type="match status" value="2"/>
</dbReference>
<dbReference type="SUPFAM" id="SSF57850">
    <property type="entry name" value="RING/U-box"/>
    <property type="match status" value="1"/>
</dbReference>
<dbReference type="InterPro" id="IPR017907">
    <property type="entry name" value="Znf_RING_CS"/>
</dbReference>
<feature type="domain" description="PHD-type" evidence="7">
    <location>
        <begin position="83"/>
        <end position="133"/>
    </location>
</feature>
<dbReference type="Gene3D" id="6.10.140.2220">
    <property type="match status" value="1"/>
</dbReference>
<feature type="domain" description="C2H2-type" evidence="9">
    <location>
        <begin position="234"/>
        <end position="263"/>
    </location>
</feature>
<dbReference type="PROSITE" id="PS50865">
    <property type="entry name" value="ZF_MYND_2"/>
    <property type="match status" value="1"/>
</dbReference>
<dbReference type="InterPro" id="IPR001965">
    <property type="entry name" value="Znf_PHD"/>
</dbReference>
<dbReference type="SUPFAM" id="SSF144232">
    <property type="entry name" value="HIT/MYND zinc finger-like"/>
    <property type="match status" value="1"/>
</dbReference>
<dbReference type="Gene3D" id="3.30.160.60">
    <property type="entry name" value="Classic Zinc Finger"/>
    <property type="match status" value="1"/>
</dbReference>
<dbReference type="PROSITE" id="PS50016">
    <property type="entry name" value="ZF_PHD_2"/>
    <property type="match status" value="2"/>
</dbReference>
<feature type="compositionally biased region" description="Basic and acidic residues" evidence="6">
    <location>
        <begin position="352"/>
        <end position="372"/>
    </location>
</feature>
<dbReference type="EMBL" id="HBIV01034740">
    <property type="protein sequence ID" value="CAE0673097.1"/>
    <property type="molecule type" value="Transcribed_RNA"/>
</dbReference>
<dbReference type="SUPFAM" id="SSF57903">
    <property type="entry name" value="FYVE/PHD zinc finger"/>
    <property type="match status" value="2"/>
</dbReference>
<dbReference type="AlphaFoldDB" id="A0A7S3Z669"/>
<feature type="region of interest" description="Disordered" evidence="6">
    <location>
        <begin position="329"/>
        <end position="380"/>
    </location>
</feature>
<dbReference type="GO" id="GO:0008270">
    <property type="term" value="F:zinc ion binding"/>
    <property type="evidence" value="ECO:0007669"/>
    <property type="project" value="UniProtKB-KW"/>
</dbReference>
<dbReference type="PROSITE" id="PS01359">
    <property type="entry name" value="ZF_PHD_1"/>
    <property type="match status" value="1"/>
</dbReference>
<evidence type="ECO:0000256" key="3">
    <source>
        <dbReference type="ARBA" id="ARBA00022833"/>
    </source>
</evidence>
<feature type="domain" description="PHD-type" evidence="7">
    <location>
        <begin position="262"/>
        <end position="314"/>
    </location>
</feature>
<protein>
    <recommendedName>
        <fullName evidence="12">PHD finger protein 10</fullName>
    </recommendedName>
</protein>
<dbReference type="InterPro" id="IPR013083">
    <property type="entry name" value="Znf_RING/FYVE/PHD"/>
</dbReference>
<feature type="compositionally biased region" description="Basic and acidic residues" evidence="6">
    <location>
        <begin position="331"/>
        <end position="342"/>
    </location>
</feature>
<feature type="compositionally biased region" description="Basic residues" evidence="6">
    <location>
        <begin position="153"/>
        <end position="183"/>
    </location>
</feature>
<dbReference type="SUPFAM" id="SSF57667">
    <property type="entry name" value="beta-beta-alpha zinc fingers"/>
    <property type="match status" value="1"/>
</dbReference>
<dbReference type="PANTHER" id="PTHR12618:SF20">
    <property type="entry name" value="PHD AND RING FINGER DOMAIN-CONTAINING PROTEIN 1"/>
    <property type="match status" value="1"/>
</dbReference>
<evidence type="ECO:0000256" key="1">
    <source>
        <dbReference type="ARBA" id="ARBA00022723"/>
    </source>
</evidence>
<dbReference type="InterPro" id="IPR013087">
    <property type="entry name" value="Znf_C2H2_type"/>
</dbReference>
<dbReference type="PROSITE" id="PS50157">
    <property type="entry name" value="ZINC_FINGER_C2H2_2"/>
    <property type="match status" value="1"/>
</dbReference>
<dbReference type="InterPro" id="IPR047157">
    <property type="entry name" value="PHRF1/Atg35"/>
</dbReference>
<dbReference type="InterPro" id="IPR019786">
    <property type="entry name" value="Zinc_finger_PHD-type_CS"/>
</dbReference>
<dbReference type="SMART" id="SM00184">
    <property type="entry name" value="RING"/>
    <property type="match status" value="3"/>
</dbReference>
<feature type="domain" description="RING-type" evidence="8">
    <location>
        <begin position="17"/>
        <end position="57"/>
    </location>
</feature>
<keyword evidence="3" id="KW-0862">Zinc</keyword>
<dbReference type="InterPro" id="IPR001841">
    <property type="entry name" value="Znf_RING"/>
</dbReference>
<dbReference type="CDD" id="cd15543">
    <property type="entry name" value="PHD_RSF1"/>
    <property type="match status" value="1"/>
</dbReference>